<gene>
    <name evidence="3" type="ORF">J2X26_001339</name>
</gene>
<name>A0ABU0ED49_9CELL</name>
<reference evidence="3 4" key="1">
    <citation type="submission" date="2023-07" db="EMBL/GenBank/DDBJ databases">
        <title>Sorghum-associated microbial communities from plants grown in Nebraska, USA.</title>
        <authorList>
            <person name="Schachtman D."/>
        </authorList>
    </citation>
    <scope>NUCLEOTIDE SEQUENCE [LARGE SCALE GENOMIC DNA]</scope>
    <source>
        <strain evidence="3 4">BE332</strain>
    </source>
</reference>
<dbReference type="Gene3D" id="1.10.1780.10">
    <property type="entry name" value="Clp, N-terminal domain"/>
    <property type="match status" value="2"/>
</dbReference>
<dbReference type="EMBL" id="JAUSVB010000002">
    <property type="protein sequence ID" value="MDQ0373028.1"/>
    <property type="molecule type" value="Genomic_DNA"/>
</dbReference>
<dbReference type="SUPFAM" id="SSF81923">
    <property type="entry name" value="Double Clp-N motif"/>
    <property type="match status" value="2"/>
</dbReference>
<dbReference type="Pfam" id="PF02861">
    <property type="entry name" value="Clp_N"/>
    <property type="match status" value="2"/>
</dbReference>
<evidence type="ECO:0000259" key="2">
    <source>
        <dbReference type="PROSITE" id="PS51903"/>
    </source>
</evidence>
<keyword evidence="3" id="KW-0547">Nucleotide-binding</keyword>
<evidence type="ECO:0000313" key="4">
    <source>
        <dbReference type="Proteomes" id="UP001239626"/>
    </source>
</evidence>
<proteinExistence type="predicted"/>
<comment type="caution">
    <text evidence="3">The sequence shown here is derived from an EMBL/GenBank/DDBJ whole genome shotgun (WGS) entry which is preliminary data.</text>
</comment>
<dbReference type="RefSeq" id="WP_307490863.1">
    <property type="nucleotide sequence ID" value="NZ_JAUSVB010000002.1"/>
</dbReference>
<dbReference type="Proteomes" id="UP001239626">
    <property type="component" value="Unassembled WGS sequence"/>
</dbReference>
<evidence type="ECO:0000256" key="1">
    <source>
        <dbReference type="PROSITE-ProRule" id="PRU01251"/>
    </source>
</evidence>
<dbReference type="GO" id="GO:0005524">
    <property type="term" value="F:ATP binding"/>
    <property type="evidence" value="ECO:0007669"/>
    <property type="project" value="UniProtKB-KW"/>
</dbReference>
<dbReference type="PROSITE" id="PS51903">
    <property type="entry name" value="CLP_R"/>
    <property type="match status" value="1"/>
</dbReference>
<keyword evidence="3" id="KW-0645">Protease</keyword>
<dbReference type="InterPro" id="IPR004176">
    <property type="entry name" value="Clp_R_N"/>
</dbReference>
<protein>
    <submittedName>
        <fullName evidence="3">ATP-dependent Clp protease ATP-binding subunit ClpA</fullName>
    </submittedName>
</protein>
<dbReference type="GO" id="GO:0008233">
    <property type="term" value="F:peptidase activity"/>
    <property type="evidence" value="ECO:0007669"/>
    <property type="project" value="UniProtKB-KW"/>
</dbReference>
<dbReference type="GO" id="GO:0006508">
    <property type="term" value="P:proteolysis"/>
    <property type="evidence" value="ECO:0007669"/>
    <property type="project" value="UniProtKB-KW"/>
</dbReference>
<keyword evidence="4" id="KW-1185">Reference proteome</keyword>
<dbReference type="InterPro" id="IPR036628">
    <property type="entry name" value="Clp_N_dom_sf"/>
</dbReference>
<organism evidence="3 4">
    <name type="scientific">Cellulomonas humilata</name>
    <dbReference type="NCBI Taxonomy" id="144055"/>
    <lineage>
        <taxon>Bacteria</taxon>
        <taxon>Bacillati</taxon>
        <taxon>Actinomycetota</taxon>
        <taxon>Actinomycetes</taxon>
        <taxon>Micrococcales</taxon>
        <taxon>Cellulomonadaceae</taxon>
        <taxon>Cellulomonas</taxon>
    </lineage>
</organism>
<keyword evidence="1" id="KW-0677">Repeat</keyword>
<feature type="domain" description="Clp R" evidence="2">
    <location>
        <begin position="2"/>
        <end position="178"/>
    </location>
</feature>
<keyword evidence="3" id="KW-0067">ATP-binding</keyword>
<keyword evidence="3" id="KW-0378">Hydrolase</keyword>
<evidence type="ECO:0000313" key="3">
    <source>
        <dbReference type="EMBL" id="MDQ0373028.1"/>
    </source>
</evidence>
<accession>A0ABU0ED49</accession>
<sequence>MFERFAKDAREAVVHAQDEARTLGADRIGPEHVLLGTVRSPDTVAAQALGRLGVDHSALLATVRAQPAHAIDADALAGIGVDLEAVRAQVEASFGPGALDAVSGAAPTKGHLPFDADAKKLLEVALREAIRCKHRRIDSGHLLLAAVRLDDTTAYRALAAVGVGPAAVREAVTAVWADVPVG</sequence>